<keyword evidence="2" id="KW-0472">Membrane</keyword>
<feature type="transmembrane region" description="Helical" evidence="2">
    <location>
        <begin position="124"/>
        <end position="145"/>
    </location>
</feature>
<dbReference type="Proteomes" id="UP000249402">
    <property type="component" value="Unassembled WGS sequence"/>
</dbReference>
<organism evidence="3 4">
    <name type="scientific">Aspergillus ibericus CBS 121593</name>
    <dbReference type="NCBI Taxonomy" id="1448316"/>
    <lineage>
        <taxon>Eukaryota</taxon>
        <taxon>Fungi</taxon>
        <taxon>Dikarya</taxon>
        <taxon>Ascomycota</taxon>
        <taxon>Pezizomycotina</taxon>
        <taxon>Eurotiomycetes</taxon>
        <taxon>Eurotiomycetidae</taxon>
        <taxon>Eurotiales</taxon>
        <taxon>Aspergillaceae</taxon>
        <taxon>Aspergillus</taxon>
        <taxon>Aspergillus subgen. Circumdati</taxon>
    </lineage>
</organism>
<keyword evidence="4" id="KW-1185">Reference proteome</keyword>
<protein>
    <submittedName>
        <fullName evidence="3">Uncharacterized protein</fullName>
    </submittedName>
</protein>
<evidence type="ECO:0000313" key="3">
    <source>
        <dbReference type="EMBL" id="RAK97529.1"/>
    </source>
</evidence>
<dbReference type="VEuPathDB" id="FungiDB:BO80DRAFT_191111"/>
<dbReference type="RefSeq" id="XP_025571857.1">
    <property type="nucleotide sequence ID" value="XM_025714112.1"/>
</dbReference>
<accession>A0A395GPY1</accession>
<evidence type="ECO:0000256" key="2">
    <source>
        <dbReference type="SAM" id="Phobius"/>
    </source>
</evidence>
<feature type="region of interest" description="Disordered" evidence="1">
    <location>
        <begin position="61"/>
        <end position="80"/>
    </location>
</feature>
<name>A0A395GPY1_9EURO</name>
<proteinExistence type="predicted"/>
<dbReference type="EMBL" id="KZ824462">
    <property type="protein sequence ID" value="RAK97529.1"/>
    <property type="molecule type" value="Genomic_DNA"/>
</dbReference>
<evidence type="ECO:0000313" key="4">
    <source>
        <dbReference type="Proteomes" id="UP000249402"/>
    </source>
</evidence>
<keyword evidence="2" id="KW-1133">Transmembrane helix</keyword>
<evidence type="ECO:0000256" key="1">
    <source>
        <dbReference type="SAM" id="MobiDB-lite"/>
    </source>
</evidence>
<feature type="compositionally biased region" description="Basic and acidic residues" evidence="1">
    <location>
        <begin position="61"/>
        <end position="70"/>
    </location>
</feature>
<dbReference type="AlphaFoldDB" id="A0A395GPY1"/>
<reference evidence="3 4" key="1">
    <citation type="submission" date="2018-02" db="EMBL/GenBank/DDBJ databases">
        <title>The genomes of Aspergillus section Nigri reveals drivers in fungal speciation.</title>
        <authorList>
            <consortium name="DOE Joint Genome Institute"/>
            <person name="Vesth T.C."/>
            <person name="Nybo J."/>
            <person name="Theobald S."/>
            <person name="Brandl J."/>
            <person name="Frisvad J.C."/>
            <person name="Nielsen K.F."/>
            <person name="Lyhne E.K."/>
            <person name="Kogle M.E."/>
            <person name="Kuo A."/>
            <person name="Riley R."/>
            <person name="Clum A."/>
            <person name="Nolan M."/>
            <person name="Lipzen A."/>
            <person name="Salamov A."/>
            <person name="Henrissat B."/>
            <person name="Wiebenga A."/>
            <person name="De vries R.P."/>
            <person name="Grigoriev I.V."/>
            <person name="Mortensen U.H."/>
            <person name="Andersen M.R."/>
            <person name="Baker S.E."/>
        </authorList>
    </citation>
    <scope>NUCLEOTIDE SEQUENCE [LARGE SCALE GENOMIC DNA]</scope>
    <source>
        <strain evidence="3 4">CBS 121593</strain>
    </source>
</reference>
<keyword evidence="2" id="KW-0812">Transmembrane</keyword>
<gene>
    <name evidence="3" type="ORF">BO80DRAFT_191111</name>
</gene>
<sequence length="152" mass="17419">MIQDKTRMTSCHTTGNAPSRHRRLHPLSGFIAILCLFPTPLPFVRPFLTVWTEVPEDYSDHNQGRMDGRRPGKARTWSSRNRSNDLTASLSFLLPPLELCILPLRFSGFSSHNWGLWLTNNISLALYLPSYVVLFPSSNLGLYILRTDVYRK</sequence>
<dbReference type="GeneID" id="37218977"/>